<dbReference type="Gene3D" id="3.40.50.720">
    <property type="entry name" value="NAD(P)-binding Rossmann-like Domain"/>
    <property type="match status" value="1"/>
</dbReference>
<protein>
    <submittedName>
        <fullName evidence="5">Gfo/Idh/MocA family oxidoreductase</fullName>
    </submittedName>
</protein>
<reference evidence="5" key="1">
    <citation type="submission" date="2022-01" db="EMBL/GenBank/DDBJ databases">
        <authorList>
            <person name="Wang Y."/>
        </authorList>
    </citation>
    <scope>NUCLEOTIDE SEQUENCE</scope>
    <source>
        <strain evidence="5">WB101</strain>
    </source>
</reference>
<evidence type="ECO:0000259" key="4">
    <source>
        <dbReference type="Pfam" id="PF22725"/>
    </source>
</evidence>
<dbReference type="SUPFAM" id="SSF51735">
    <property type="entry name" value="NAD(P)-binding Rossmann-fold domains"/>
    <property type="match status" value="1"/>
</dbReference>
<dbReference type="Gene3D" id="3.30.360.10">
    <property type="entry name" value="Dihydrodipicolinate Reductase, domain 2"/>
    <property type="match status" value="1"/>
</dbReference>
<organism evidence="5 6">
    <name type="scientific">Rhodohalobacter sulfatireducens</name>
    <dbReference type="NCBI Taxonomy" id="2911366"/>
    <lineage>
        <taxon>Bacteria</taxon>
        <taxon>Pseudomonadati</taxon>
        <taxon>Balneolota</taxon>
        <taxon>Balneolia</taxon>
        <taxon>Balneolales</taxon>
        <taxon>Balneolaceae</taxon>
        <taxon>Rhodohalobacter</taxon>
    </lineage>
</organism>
<dbReference type="InterPro" id="IPR050984">
    <property type="entry name" value="Gfo/Idh/MocA_domain"/>
</dbReference>
<dbReference type="PANTHER" id="PTHR22604:SF105">
    <property type="entry name" value="TRANS-1,2-DIHYDROBENZENE-1,2-DIOL DEHYDROGENASE"/>
    <property type="match status" value="1"/>
</dbReference>
<gene>
    <name evidence="5" type="ORF">L6773_18740</name>
</gene>
<dbReference type="EMBL" id="JAKLWS010000037">
    <property type="protein sequence ID" value="MCG2590618.1"/>
    <property type="molecule type" value="Genomic_DNA"/>
</dbReference>
<reference evidence="5" key="2">
    <citation type="submission" date="2024-05" db="EMBL/GenBank/DDBJ databases">
        <title>Rhodohalobacter halophilus gen. nov., sp. nov., a moderately halophilic member of the family Balneolaceae.</title>
        <authorList>
            <person name="Xia J."/>
        </authorList>
    </citation>
    <scope>NUCLEOTIDE SEQUENCE</scope>
    <source>
        <strain evidence="5">WB101</strain>
    </source>
</reference>
<dbReference type="PANTHER" id="PTHR22604">
    <property type="entry name" value="OXIDOREDUCTASES"/>
    <property type="match status" value="1"/>
</dbReference>
<evidence type="ECO:0000256" key="1">
    <source>
        <dbReference type="ARBA" id="ARBA00010928"/>
    </source>
</evidence>
<evidence type="ECO:0000313" key="6">
    <source>
        <dbReference type="Proteomes" id="UP001165366"/>
    </source>
</evidence>
<comment type="similarity">
    <text evidence="1">Belongs to the Gfo/Idh/MocA family.</text>
</comment>
<keyword evidence="6" id="KW-1185">Reference proteome</keyword>
<dbReference type="InterPro" id="IPR036291">
    <property type="entry name" value="NAD(P)-bd_dom_sf"/>
</dbReference>
<sequence>MQKIRIGVLSTAKIGVQKVIPAMQQADLCEVTGIASRNLKRAQATADKLSIPKAYGSYEDLLADSEIDAVYIPLPNHMHVPWSIKSLEAGKHVLCEKPIGMDAEEARTLLSVSKEYSGQKISEAFMYRQHPRWKRTVELVQSGAIGELKAIHSFFSYYNDDPENYRNSADMGGGGLMDIGCYSISLSRLLFDREPVSVHGELEYDPEFNTDRLASGLLRFEGGTSVFTCATQCYKDQYVKVFGTKGKIEMDWPFNPDFTKTQRLQVVIDDEETIEEFAPVDHFTLQAEAFAKSILEDKPVPVSLEDSIKNMKVIDAMRD</sequence>
<accession>A0ABS9KIE8</accession>
<dbReference type="InterPro" id="IPR000683">
    <property type="entry name" value="Gfo/Idh/MocA-like_OxRdtase_N"/>
</dbReference>
<dbReference type="Proteomes" id="UP001165366">
    <property type="component" value="Unassembled WGS sequence"/>
</dbReference>
<proteinExistence type="inferred from homology"/>
<evidence type="ECO:0000313" key="5">
    <source>
        <dbReference type="EMBL" id="MCG2590618.1"/>
    </source>
</evidence>
<evidence type="ECO:0000256" key="2">
    <source>
        <dbReference type="ARBA" id="ARBA00023002"/>
    </source>
</evidence>
<comment type="caution">
    <text evidence="5">The sequence shown here is derived from an EMBL/GenBank/DDBJ whole genome shotgun (WGS) entry which is preliminary data.</text>
</comment>
<dbReference type="Pfam" id="PF01408">
    <property type="entry name" value="GFO_IDH_MocA"/>
    <property type="match status" value="1"/>
</dbReference>
<feature type="domain" description="Gfo/Idh/MocA-like oxidoreductase N-terminal" evidence="3">
    <location>
        <begin position="4"/>
        <end position="116"/>
    </location>
</feature>
<name>A0ABS9KIE8_9BACT</name>
<feature type="domain" description="GFO/IDH/MocA-like oxidoreductase" evidence="4">
    <location>
        <begin position="136"/>
        <end position="249"/>
    </location>
</feature>
<dbReference type="Pfam" id="PF22725">
    <property type="entry name" value="GFO_IDH_MocA_C3"/>
    <property type="match status" value="1"/>
</dbReference>
<dbReference type="RefSeq" id="WP_237856057.1">
    <property type="nucleotide sequence ID" value="NZ_JAKLWS010000037.1"/>
</dbReference>
<evidence type="ECO:0000259" key="3">
    <source>
        <dbReference type="Pfam" id="PF01408"/>
    </source>
</evidence>
<dbReference type="SUPFAM" id="SSF55347">
    <property type="entry name" value="Glyceraldehyde-3-phosphate dehydrogenase-like, C-terminal domain"/>
    <property type="match status" value="1"/>
</dbReference>
<keyword evidence="2" id="KW-0560">Oxidoreductase</keyword>
<dbReference type="InterPro" id="IPR055170">
    <property type="entry name" value="GFO_IDH_MocA-like_dom"/>
</dbReference>